<sequence>MTIANIALLAVFVMLAVATIDAVRGRTGLGKFRLSKTDEDPTRFWFAIVLYINMAIGMFWLAGQVRDDAPQESADAPAVTTTRASA</sequence>
<name>A0A395LHR2_9SPHN</name>
<evidence type="ECO:0000313" key="3">
    <source>
        <dbReference type="Proteomes" id="UP000254101"/>
    </source>
</evidence>
<evidence type="ECO:0000313" key="2">
    <source>
        <dbReference type="EMBL" id="RDS76191.1"/>
    </source>
</evidence>
<accession>A0A395LHR2</accession>
<dbReference type="EMBL" id="QRBB01000001">
    <property type="protein sequence ID" value="RDS76191.1"/>
    <property type="molecule type" value="Genomic_DNA"/>
</dbReference>
<dbReference type="OrthoDB" id="7411112at2"/>
<dbReference type="AlphaFoldDB" id="A0A395LHR2"/>
<keyword evidence="1" id="KW-1133">Transmembrane helix</keyword>
<dbReference type="Proteomes" id="UP000254101">
    <property type="component" value="Unassembled WGS sequence"/>
</dbReference>
<gene>
    <name evidence="2" type="ORF">DL238_00200</name>
</gene>
<keyword evidence="1" id="KW-0812">Transmembrane</keyword>
<dbReference type="RefSeq" id="WP_115490426.1">
    <property type="nucleotide sequence ID" value="NZ_JACHWW010000001.1"/>
</dbReference>
<proteinExistence type="predicted"/>
<evidence type="ECO:0000256" key="1">
    <source>
        <dbReference type="SAM" id="Phobius"/>
    </source>
</evidence>
<reference evidence="2 3" key="1">
    <citation type="submission" date="2018-07" db="EMBL/GenBank/DDBJ databases">
        <title>Erythrobacter nanhaiensis sp. nov., a novel member of the genus Erythrobacter isolated from the South China Sea.</title>
        <authorList>
            <person name="Chen X."/>
            <person name="Liu J."/>
        </authorList>
    </citation>
    <scope>NUCLEOTIDE SEQUENCE [LARGE SCALE GENOMIC DNA]</scope>
    <source>
        <strain evidence="2 3">S-5</strain>
    </source>
</reference>
<comment type="caution">
    <text evidence="2">The sequence shown here is derived from an EMBL/GenBank/DDBJ whole genome shotgun (WGS) entry which is preliminary data.</text>
</comment>
<keyword evidence="3" id="KW-1185">Reference proteome</keyword>
<feature type="transmembrane region" description="Helical" evidence="1">
    <location>
        <begin position="44"/>
        <end position="63"/>
    </location>
</feature>
<feature type="transmembrane region" description="Helical" evidence="1">
    <location>
        <begin position="6"/>
        <end position="23"/>
    </location>
</feature>
<protein>
    <submittedName>
        <fullName evidence="2">Uncharacterized protein</fullName>
    </submittedName>
</protein>
<keyword evidence="1" id="KW-0472">Membrane</keyword>
<organism evidence="2 3">
    <name type="scientific">Alteriqipengyuania lutimaris</name>
    <dbReference type="NCBI Taxonomy" id="1538146"/>
    <lineage>
        <taxon>Bacteria</taxon>
        <taxon>Pseudomonadati</taxon>
        <taxon>Pseudomonadota</taxon>
        <taxon>Alphaproteobacteria</taxon>
        <taxon>Sphingomonadales</taxon>
        <taxon>Erythrobacteraceae</taxon>
        <taxon>Alteriqipengyuania</taxon>
    </lineage>
</organism>